<dbReference type="OrthoDB" id="1454000at2"/>
<dbReference type="RefSeq" id="WP_093024692.1">
    <property type="nucleotide sequence ID" value="NZ_FPBK01000005.1"/>
</dbReference>
<dbReference type="AlphaFoldDB" id="A0A1I7GK38"/>
<dbReference type="EMBL" id="FPBK01000005">
    <property type="protein sequence ID" value="SFU48788.1"/>
    <property type="molecule type" value="Genomic_DNA"/>
</dbReference>
<evidence type="ECO:0000313" key="1">
    <source>
        <dbReference type="EMBL" id="SFU48788.1"/>
    </source>
</evidence>
<protein>
    <submittedName>
        <fullName evidence="1">Uncharacterized protein</fullName>
    </submittedName>
</protein>
<reference evidence="1 2" key="1">
    <citation type="submission" date="2016-10" db="EMBL/GenBank/DDBJ databases">
        <authorList>
            <person name="de Groot N.N."/>
        </authorList>
    </citation>
    <scope>NUCLEOTIDE SEQUENCE [LARGE SCALE GENOMIC DNA]</scope>
    <source>
        <strain evidence="1 2">CGMCC 1.12333</strain>
    </source>
</reference>
<evidence type="ECO:0000313" key="2">
    <source>
        <dbReference type="Proteomes" id="UP000199138"/>
    </source>
</evidence>
<organism evidence="1 2">
    <name type="scientific">Pustulibacterium marinum</name>
    <dbReference type="NCBI Taxonomy" id="1224947"/>
    <lineage>
        <taxon>Bacteria</taxon>
        <taxon>Pseudomonadati</taxon>
        <taxon>Bacteroidota</taxon>
        <taxon>Flavobacteriia</taxon>
        <taxon>Flavobacteriales</taxon>
        <taxon>Flavobacteriaceae</taxon>
        <taxon>Pustulibacterium</taxon>
    </lineage>
</organism>
<proteinExistence type="predicted"/>
<sequence>MKKIAAVLIDYGMDFQYDCFHSQGEKITAYELGLEIWNQNGKIFYRCGPETLELPEEDACFGLISNKVEEECINETT</sequence>
<dbReference type="STRING" id="1224947.SAMN05216480_10517"/>
<accession>A0A1I7GK38</accession>
<gene>
    <name evidence="1" type="ORF">SAMN05216480_10517</name>
</gene>
<name>A0A1I7GK38_9FLAO</name>
<dbReference type="Proteomes" id="UP000199138">
    <property type="component" value="Unassembled WGS sequence"/>
</dbReference>
<keyword evidence="2" id="KW-1185">Reference proteome</keyword>